<keyword evidence="1" id="KW-0472">Membrane</keyword>
<keyword evidence="1" id="KW-1133">Transmembrane helix</keyword>
<dbReference type="OrthoDB" id="7860195at2"/>
<feature type="transmembrane region" description="Helical" evidence="1">
    <location>
        <begin position="59"/>
        <end position="79"/>
    </location>
</feature>
<dbReference type="Proteomes" id="UP000193623">
    <property type="component" value="Unassembled WGS sequence"/>
</dbReference>
<name>A0A1Y5T8C4_9RHOB</name>
<evidence type="ECO:0000313" key="3">
    <source>
        <dbReference type="Proteomes" id="UP000193623"/>
    </source>
</evidence>
<feature type="transmembrane region" description="Helical" evidence="1">
    <location>
        <begin position="84"/>
        <end position="101"/>
    </location>
</feature>
<accession>A0A1Y5T8C4</accession>
<dbReference type="RefSeq" id="WP_085865451.1">
    <property type="nucleotide sequence ID" value="NZ_FWFT01000006.1"/>
</dbReference>
<feature type="transmembrane region" description="Helical" evidence="1">
    <location>
        <begin position="136"/>
        <end position="155"/>
    </location>
</feature>
<sequence>MSKDKKRMEFYAGVPWVNVTPQQARAHPKGKPGAVLWAIALYFIVTGLWKFYAAWDFGLAVWLIILSGIWPFLAGVGLLLRVPWSIFMAIVSAGLTVWALFRGSRATAELYNSVEAATQIGFIHALFGVDTYGDGFFVILLVELLIHVGILFYLMDGDRPNLIYRHRYRQYSVKDGARPDDG</sequence>
<evidence type="ECO:0000256" key="1">
    <source>
        <dbReference type="SAM" id="Phobius"/>
    </source>
</evidence>
<gene>
    <name evidence="2" type="ORF">PSJ8397_03056</name>
</gene>
<keyword evidence="1" id="KW-0812">Transmembrane</keyword>
<feature type="transmembrane region" description="Helical" evidence="1">
    <location>
        <begin position="34"/>
        <end position="53"/>
    </location>
</feature>
<reference evidence="2 3" key="1">
    <citation type="submission" date="2017-03" db="EMBL/GenBank/DDBJ databases">
        <authorList>
            <person name="Afonso C.L."/>
            <person name="Miller P.J."/>
            <person name="Scott M.A."/>
            <person name="Spackman E."/>
            <person name="Goraichik I."/>
            <person name="Dimitrov K.M."/>
            <person name="Suarez D.L."/>
            <person name="Swayne D.E."/>
        </authorList>
    </citation>
    <scope>NUCLEOTIDE SEQUENCE [LARGE SCALE GENOMIC DNA]</scope>
    <source>
        <strain evidence="2 3">CECT 8397</strain>
    </source>
</reference>
<dbReference type="AlphaFoldDB" id="A0A1Y5T8C4"/>
<keyword evidence="3" id="KW-1185">Reference proteome</keyword>
<proteinExistence type="predicted"/>
<dbReference type="EMBL" id="FWFT01000006">
    <property type="protein sequence ID" value="SLN58203.1"/>
    <property type="molecule type" value="Genomic_DNA"/>
</dbReference>
<organism evidence="2 3">
    <name type="scientific">Pseudooctadecabacter jejudonensis</name>
    <dbReference type="NCBI Taxonomy" id="1391910"/>
    <lineage>
        <taxon>Bacteria</taxon>
        <taxon>Pseudomonadati</taxon>
        <taxon>Pseudomonadota</taxon>
        <taxon>Alphaproteobacteria</taxon>
        <taxon>Rhodobacterales</taxon>
        <taxon>Paracoccaceae</taxon>
        <taxon>Pseudooctadecabacter</taxon>
    </lineage>
</organism>
<evidence type="ECO:0000313" key="2">
    <source>
        <dbReference type="EMBL" id="SLN58203.1"/>
    </source>
</evidence>
<protein>
    <submittedName>
        <fullName evidence="2">Uncharacterized protein</fullName>
    </submittedName>
</protein>